<dbReference type="PROSITE" id="PS51118">
    <property type="entry name" value="HTH_HXLR"/>
    <property type="match status" value="1"/>
</dbReference>
<evidence type="ECO:0000256" key="1">
    <source>
        <dbReference type="ARBA" id="ARBA00023015"/>
    </source>
</evidence>
<proteinExistence type="predicted"/>
<evidence type="ECO:0000256" key="3">
    <source>
        <dbReference type="ARBA" id="ARBA00023163"/>
    </source>
</evidence>
<dbReference type="RefSeq" id="WP_150950651.1">
    <property type="nucleotide sequence ID" value="NZ_VZRB01000014.1"/>
</dbReference>
<dbReference type="InterPro" id="IPR036527">
    <property type="entry name" value="SCP2_sterol-bd_dom_sf"/>
</dbReference>
<keyword evidence="6" id="KW-1185">Reference proteome</keyword>
<feature type="domain" description="HTH hxlR-type" evidence="4">
    <location>
        <begin position="9"/>
        <end position="104"/>
    </location>
</feature>
<dbReference type="InterPro" id="IPR036390">
    <property type="entry name" value="WH_DNA-bd_sf"/>
</dbReference>
<evidence type="ECO:0000313" key="5">
    <source>
        <dbReference type="EMBL" id="KAB1144745.1"/>
    </source>
</evidence>
<accession>A0A6H9V0L1</accession>
<reference evidence="5 6" key="1">
    <citation type="submission" date="2019-09" db="EMBL/GenBank/DDBJ databases">
        <title>Screening of Novel Bioactive Compounds from Soil-Associated.</title>
        <authorList>
            <person name="Zhao S."/>
        </authorList>
    </citation>
    <scope>NUCLEOTIDE SEQUENCE [LARGE SCALE GENOMIC DNA]</scope>
    <source>
        <strain evidence="5 6">HIT-DPA4</strain>
    </source>
</reference>
<dbReference type="Gene3D" id="1.10.10.10">
    <property type="entry name" value="Winged helix-like DNA-binding domain superfamily/Winged helix DNA-binding domain"/>
    <property type="match status" value="1"/>
</dbReference>
<gene>
    <name evidence="5" type="ORF">F7R91_21155</name>
</gene>
<comment type="caution">
    <text evidence="5">The sequence shown here is derived from an EMBL/GenBank/DDBJ whole genome shotgun (WGS) entry which is preliminary data.</text>
</comment>
<evidence type="ECO:0000313" key="6">
    <source>
        <dbReference type="Proteomes" id="UP000442707"/>
    </source>
</evidence>
<organism evidence="5 6">
    <name type="scientific">Streptomyces luteolifulvus</name>
    <dbReference type="NCBI Taxonomy" id="2615112"/>
    <lineage>
        <taxon>Bacteria</taxon>
        <taxon>Bacillati</taxon>
        <taxon>Actinomycetota</taxon>
        <taxon>Actinomycetes</taxon>
        <taxon>Kitasatosporales</taxon>
        <taxon>Streptomycetaceae</taxon>
        <taxon>Streptomyces</taxon>
    </lineage>
</organism>
<evidence type="ECO:0000259" key="4">
    <source>
        <dbReference type="PROSITE" id="PS51118"/>
    </source>
</evidence>
<dbReference type="AlphaFoldDB" id="A0A6H9V0L1"/>
<dbReference type="InterPro" id="IPR002577">
    <property type="entry name" value="HTH_HxlR"/>
</dbReference>
<dbReference type="GO" id="GO:0003700">
    <property type="term" value="F:DNA-binding transcription factor activity"/>
    <property type="evidence" value="ECO:0007669"/>
    <property type="project" value="InterPro"/>
</dbReference>
<dbReference type="SUPFAM" id="SSF55718">
    <property type="entry name" value="SCP-like"/>
    <property type="match status" value="1"/>
</dbReference>
<dbReference type="InterPro" id="IPR011991">
    <property type="entry name" value="ArsR-like_HTH"/>
</dbReference>
<keyword evidence="3" id="KW-0804">Transcription</keyword>
<dbReference type="GO" id="GO:0003677">
    <property type="term" value="F:DNA binding"/>
    <property type="evidence" value="ECO:0007669"/>
    <property type="project" value="UniProtKB-KW"/>
</dbReference>
<dbReference type="EMBL" id="VZRB01000014">
    <property type="protein sequence ID" value="KAB1144745.1"/>
    <property type="molecule type" value="Genomic_DNA"/>
</dbReference>
<sequence length="225" mass="25215">MGSTYGQFCPVAKAMELLDERWTLLIVREMVAGSRRFNELRRGVPRMSPTLLSKRLHQLVRAGVAEKRIEGKDVLYVLTPAGEELRPVVEALGAWGTRWIGELGEEDLDPKLLLWDMHRRIDHGAVPEGRTVVQFEFPDVPAQTRRWWLVITSDDADVCDADPGYDVAVTFTASLRSLIRVWRGDLGWSDALRAGSVKVNGPEALRRAAPGWFTLSTFAPVPRPA</sequence>
<dbReference type="SUPFAM" id="SSF46785">
    <property type="entry name" value="Winged helix' DNA-binding domain"/>
    <property type="match status" value="1"/>
</dbReference>
<dbReference type="InterPro" id="IPR036388">
    <property type="entry name" value="WH-like_DNA-bd_sf"/>
</dbReference>
<dbReference type="InterPro" id="IPR001845">
    <property type="entry name" value="HTH_ArsR_DNA-bd_dom"/>
</dbReference>
<dbReference type="SMART" id="SM00418">
    <property type="entry name" value="HTH_ARSR"/>
    <property type="match status" value="1"/>
</dbReference>
<protein>
    <submittedName>
        <fullName evidence="5">Helix-turn-helix transcriptional regulator</fullName>
    </submittedName>
</protein>
<name>A0A6H9V0L1_9ACTN</name>
<dbReference type="CDD" id="cd00090">
    <property type="entry name" value="HTH_ARSR"/>
    <property type="match status" value="1"/>
</dbReference>
<keyword evidence="2" id="KW-0238">DNA-binding</keyword>
<dbReference type="Pfam" id="PF01638">
    <property type="entry name" value="HxlR"/>
    <property type="match status" value="1"/>
</dbReference>
<dbReference type="PANTHER" id="PTHR33204:SF18">
    <property type="entry name" value="TRANSCRIPTIONAL REGULATORY PROTEIN"/>
    <property type="match status" value="1"/>
</dbReference>
<dbReference type="PANTHER" id="PTHR33204">
    <property type="entry name" value="TRANSCRIPTIONAL REGULATOR, MARR FAMILY"/>
    <property type="match status" value="1"/>
</dbReference>
<dbReference type="Proteomes" id="UP000442707">
    <property type="component" value="Unassembled WGS sequence"/>
</dbReference>
<keyword evidence="1" id="KW-0805">Transcription regulation</keyword>
<evidence type="ECO:0000256" key="2">
    <source>
        <dbReference type="ARBA" id="ARBA00023125"/>
    </source>
</evidence>